<sequence>MVHDMSRIPGGVEGTFVQHPLDKNYFFEQSFHLGFSSQDSLPGVSGSVDKGSLYLSLEVKKNCRWVGTIAECVRYLEVLEHSCDCSGTERKQGGVLTNNCLVVRVDP</sequence>
<accession>A0AA40KAY1</accession>
<proteinExistence type="predicted"/>
<dbReference type="Proteomes" id="UP001172155">
    <property type="component" value="Unassembled WGS sequence"/>
</dbReference>
<name>A0AA40KAY1_9PEZI</name>
<protein>
    <submittedName>
        <fullName evidence="1">Uncharacterized protein</fullName>
    </submittedName>
</protein>
<gene>
    <name evidence="1" type="ORF">B0T18DRAFT_404993</name>
</gene>
<reference evidence="1" key="1">
    <citation type="submission" date="2023-06" db="EMBL/GenBank/DDBJ databases">
        <title>Genome-scale phylogeny and comparative genomics of the fungal order Sordariales.</title>
        <authorList>
            <consortium name="Lawrence Berkeley National Laboratory"/>
            <person name="Hensen N."/>
            <person name="Bonometti L."/>
            <person name="Westerberg I."/>
            <person name="Brannstrom I.O."/>
            <person name="Guillou S."/>
            <person name="Cros-Aarteil S."/>
            <person name="Calhoun S."/>
            <person name="Haridas S."/>
            <person name="Kuo A."/>
            <person name="Mondo S."/>
            <person name="Pangilinan J."/>
            <person name="Riley R."/>
            <person name="LaButti K."/>
            <person name="Andreopoulos B."/>
            <person name="Lipzen A."/>
            <person name="Chen C."/>
            <person name="Yanf M."/>
            <person name="Daum C."/>
            <person name="Ng V."/>
            <person name="Clum A."/>
            <person name="Steindorff A."/>
            <person name="Ohm R."/>
            <person name="Martin F."/>
            <person name="Silar P."/>
            <person name="Natvig D."/>
            <person name="Lalanne C."/>
            <person name="Gautier V."/>
            <person name="Ament-velasquez S.L."/>
            <person name="Kruys A."/>
            <person name="Hutchinson M.I."/>
            <person name="Powell A.J."/>
            <person name="Barry K."/>
            <person name="Miller A.N."/>
            <person name="Grigoriev I.V."/>
            <person name="Debuchy R."/>
            <person name="Gladieux P."/>
            <person name="Thoren M.H."/>
            <person name="Johannesson H."/>
        </authorList>
    </citation>
    <scope>NUCLEOTIDE SEQUENCE</scope>
    <source>
        <strain evidence="1">SMH3187-1</strain>
    </source>
</reference>
<keyword evidence="2" id="KW-1185">Reference proteome</keyword>
<dbReference type="AlphaFoldDB" id="A0AA40KAY1"/>
<evidence type="ECO:0000313" key="2">
    <source>
        <dbReference type="Proteomes" id="UP001172155"/>
    </source>
</evidence>
<comment type="caution">
    <text evidence="1">The sequence shown here is derived from an EMBL/GenBank/DDBJ whole genome shotgun (WGS) entry which is preliminary data.</text>
</comment>
<evidence type="ECO:0000313" key="1">
    <source>
        <dbReference type="EMBL" id="KAK0752503.1"/>
    </source>
</evidence>
<dbReference type="EMBL" id="JAUKUD010000002">
    <property type="protein sequence ID" value="KAK0752503.1"/>
    <property type="molecule type" value="Genomic_DNA"/>
</dbReference>
<organism evidence="1 2">
    <name type="scientific">Schizothecium vesticola</name>
    <dbReference type="NCBI Taxonomy" id="314040"/>
    <lineage>
        <taxon>Eukaryota</taxon>
        <taxon>Fungi</taxon>
        <taxon>Dikarya</taxon>
        <taxon>Ascomycota</taxon>
        <taxon>Pezizomycotina</taxon>
        <taxon>Sordariomycetes</taxon>
        <taxon>Sordariomycetidae</taxon>
        <taxon>Sordariales</taxon>
        <taxon>Schizotheciaceae</taxon>
        <taxon>Schizothecium</taxon>
    </lineage>
</organism>